<keyword evidence="4" id="KW-0333">Golgi apparatus</keyword>
<organism evidence="8 9">
    <name type="scientific">Adiantum capillus-veneris</name>
    <name type="common">Maidenhair fern</name>
    <dbReference type="NCBI Taxonomy" id="13818"/>
    <lineage>
        <taxon>Eukaryota</taxon>
        <taxon>Viridiplantae</taxon>
        <taxon>Streptophyta</taxon>
        <taxon>Embryophyta</taxon>
        <taxon>Tracheophyta</taxon>
        <taxon>Polypodiopsida</taxon>
        <taxon>Polypodiidae</taxon>
        <taxon>Polypodiales</taxon>
        <taxon>Pteridineae</taxon>
        <taxon>Pteridaceae</taxon>
        <taxon>Vittarioideae</taxon>
        <taxon>Adiantum</taxon>
    </lineage>
</organism>
<feature type="compositionally biased region" description="Polar residues" evidence="5">
    <location>
        <begin position="156"/>
        <end position="167"/>
    </location>
</feature>
<keyword evidence="6" id="KW-0812">Transmembrane</keyword>
<dbReference type="OrthoDB" id="1924787at2759"/>
<evidence type="ECO:0000256" key="5">
    <source>
        <dbReference type="SAM" id="MobiDB-lite"/>
    </source>
</evidence>
<protein>
    <recommendedName>
        <fullName evidence="7">Exostosin GT47 domain-containing protein</fullName>
    </recommendedName>
</protein>
<dbReference type="Proteomes" id="UP000886520">
    <property type="component" value="Chromosome 25"/>
</dbReference>
<evidence type="ECO:0000256" key="3">
    <source>
        <dbReference type="ARBA" id="ARBA00022968"/>
    </source>
</evidence>
<keyword evidence="9" id="KW-1185">Reference proteome</keyword>
<reference evidence="8" key="1">
    <citation type="submission" date="2021-01" db="EMBL/GenBank/DDBJ databases">
        <title>Adiantum capillus-veneris genome.</title>
        <authorList>
            <person name="Fang Y."/>
            <person name="Liao Q."/>
        </authorList>
    </citation>
    <scope>NUCLEOTIDE SEQUENCE</scope>
    <source>
        <strain evidence="8">H3</strain>
        <tissue evidence="8">Leaf</tissue>
    </source>
</reference>
<feature type="compositionally biased region" description="Low complexity" evidence="5">
    <location>
        <begin position="137"/>
        <end position="147"/>
    </location>
</feature>
<keyword evidence="6" id="KW-1133">Transmembrane helix</keyword>
<accession>A0A9D4U1G9</accession>
<dbReference type="InterPro" id="IPR004263">
    <property type="entry name" value="Exostosin"/>
</dbReference>
<evidence type="ECO:0000313" key="9">
    <source>
        <dbReference type="Proteomes" id="UP000886520"/>
    </source>
</evidence>
<dbReference type="Pfam" id="PF03016">
    <property type="entry name" value="Exostosin_GT47"/>
    <property type="match status" value="1"/>
</dbReference>
<evidence type="ECO:0000313" key="8">
    <source>
        <dbReference type="EMBL" id="KAI5059779.1"/>
    </source>
</evidence>
<feature type="transmembrane region" description="Helical" evidence="6">
    <location>
        <begin position="21"/>
        <end position="41"/>
    </location>
</feature>
<keyword evidence="6" id="KW-0472">Membrane</keyword>
<name>A0A9D4U1G9_ADICA</name>
<comment type="caution">
    <text evidence="8">The sequence shown here is derived from an EMBL/GenBank/DDBJ whole genome shotgun (WGS) entry which is preliminary data.</text>
</comment>
<dbReference type="GO" id="GO:0016757">
    <property type="term" value="F:glycosyltransferase activity"/>
    <property type="evidence" value="ECO:0007669"/>
    <property type="project" value="InterPro"/>
</dbReference>
<evidence type="ECO:0000256" key="6">
    <source>
        <dbReference type="SAM" id="Phobius"/>
    </source>
</evidence>
<dbReference type="PANTHER" id="PTHR11062">
    <property type="entry name" value="EXOSTOSIN HEPARAN SULFATE GLYCOSYLTRANSFERASE -RELATED"/>
    <property type="match status" value="1"/>
</dbReference>
<comment type="similarity">
    <text evidence="2">Belongs to the glycosyltransferase 47 family.</text>
</comment>
<feature type="domain" description="Exostosin GT47" evidence="7">
    <location>
        <begin position="212"/>
        <end position="557"/>
    </location>
</feature>
<evidence type="ECO:0000256" key="4">
    <source>
        <dbReference type="ARBA" id="ARBA00023034"/>
    </source>
</evidence>
<gene>
    <name evidence="8" type="ORF">GOP47_0026098</name>
</gene>
<dbReference type="EMBL" id="JABFUD020000025">
    <property type="protein sequence ID" value="KAI5059779.1"/>
    <property type="molecule type" value="Genomic_DNA"/>
</dbReference>
<dbReference type="PANTHER" id="PTHR11062:SF117">
    <property type="entry name" value="XYLOGLUCAN-SPECIFIC GALACTURONOSYLTRANSFERASE 1"/>
    <property type="match status" value="1"/>
</dbReference>
<keyword evidence="3" id="KW-0735">Signal-anchor</keyword>
<dbReference type="GO" id="GO:0000139">
    <property type="term" value="C:Golgi membrane"/>
    <property type="evidence" value="ECO:0007669"/>
    <property type="project" value="UniProtKB-SubCell"/>
</dbReference>
<dbReference type="AlphaFoldDB" id="A0A9D4U1G9"/>
<evidence type="ECO:0000256" key="2">
    <source>
        <dbReference type="ARBA" id="ARBA00010271"/>
    </source>
</evidence>
<comment type="subcellular location">
    <subcellularLocation>
        <location evidence="1">Golgi apparatus membrane</location>
        <topology evidence="1">Single-pass type II membrane protein</topology>
    </subcellularLocation>
</comment>
<evidence type="ECO:0000259" key="7">
    <source>
        <dbReference type="Pfam" id="PF03016"/>
    </source>
</evidence>
<sequence length="638" mass="72406">MIRKSKTLCIGGGHRSSPAPARLFIFFCPVFATVFFCLWAACNSVLPTTPHRVDCSGRNDIDAACNAIVRNAGTAPHAAARTQHTSTIANGGSELPTLKLKDRQHIGLLPSKPFSSVKPVEVTGDARQKYNPHPQNLSTVTTLSSSSPWRNDAQKGASNIQSLRPPTQDETLVASSEEVDRIIRDLRRAARPLSIGKKSEIAPFNSKAGMDCEGKHIFIYDLPSKFNLDLLDRCLKLLPWQNMCEFFSNSGMGRISATSQTDKTSSRILVPSGVWYETHQYALEVLFHERLKHYKCLTTSPEVANLFYIPYYGGMDVLRWLFVQNVSSAQLDELGLELIRWLEEQPTWRRKEGLDHVLVLGKVTWDFRRLPSTRTIWGSSLLLQDEMQNLTKLLIERQPWHENDVGVPHPTFFHPRHDKDIRAWQDHIGKEKRTHLVSFAGQPRPQQRESIRSHLIQQCMSSVEMIGSSSDSACHFMDCGRDRCLHPNTTMNLFIHSEFCMQPPGDSPTRRSIFDSLIGGCIPVLFDPYSAYYQYPWHLPSKPESYSVYIPAEGVRNGKVNVIDELRKIPVSVRRKMRHRIIYDIMPGLVYARPDARLKKIDDAFLVSLRGLFARASERLMRRGQVPKNREGIGYDTA</sequence>
<proteinExistence type="inferred from homology"/>
<dbReference type="InterPro" id="IPR040911">
    <property type="entry name" value="Exostosin_GT47"/>
</dbReference>
<evidence type="ECO:0000256" key="1">
    <source>
        <dbReference type="ARBA" id="ARBA00004323"/>
    </source>
</evidence>
<feature type="region of interest" description="Disordered" evidence="5">
    <location>
        <begin position="126"/>
        <end position="167"/>
    </location>
</feature>